<dbReference type="Proteomes" id="UP001497480">
    <property type="component" value="Unassembled WGS sequence"/>
</dbReference>
<dbReference type="AlphaFoldDB" id="A0AAV1XEE0"/>
<comment type="caution">
    <text evidence="1">The sequence shown here is derived from an EMBL/GenBank/DDBJ whole genome shotgun (WGS) entry which is preliminary data.</text>
</comment>
<evidence type="ECO:0000313" key="1">
    <source>
        <dbReference type="EMBL" id="CAL0319904.1"/>
    </source>
</evidence>
<keyword evidence="2" id="KW-1185">Reference proteome</keyword>
<protein>
    <submittedName>
        <fullName evidence="1">Uncharacterized protein</fullName>
    </submittedName>
</protein>
<dbReference type="PANTHER" id="PTHR31808:SF4">
    <property type="entry name" value="LIGASE, PUTATIVE (DUF760)-RELATED"/>
    <property type="match status" value="1"/>
</dbReference>
<organism evidence="1 2">
    <name type="scientific">Lupinus luteus</name>
    <name type="common">European yellow lupine</name>
    <dbReference type="NCBI Taxonomy" id="3873"/>
    <lineage>
        <taxon>Eukaryota</taxon>
        <taxon>Viridiplantae</taxon>
        <taxon>Streptophyta</taxon>
        <taxon>Embryophyta</taxon>
        <taxon>Tracheophyta</taxon>
        <taxon>Spermatophyta</taxon>
        <taxon>Magnoliopsida</taxon>
        <taxon>eudicotyledons</taxon>
        <taxon>Gunneridae</taxon>
        <taxon>Pentapetalae</taxon>
        <taxon>rosids</taxon>
        <taxon>fabids</taxon>
        <taxon>Fabales</taxon>
        <taxon>Fabaceae</taxon>
        <taxon>Papilionoideae</taxon>
        <taxon>50 kb inversion clade</taxon>
        <taxon>genistoids sensu lato</taxon>
        <taxon>core genistoids</taxon>
        <taxon>Genisteae</taxon>
        <taxon>Lupinus</taxon>
    </lineage>
</organism>
<name>A0AAV1XEE0_LUPLU</name>
<reference evidence="1 2" key="1">
    <citation type="submission" date="2024-03" db="EMBL/GenBank/DDBJ databases">
        <authorList>
            <person name="Martinez-Hernandez J."/>
        </authorList>
    </citation>
    <scope>NUCLEOTIDE SEQUENCE [LARGE SCALE GENOMIC DNA]</scope>
</reference>
<dbReference type="InterPro" id="IPR038925">
    <property type="entry name" value="At3g17800-like"/>
</dbReference>
<accession>A0AAV1XEE0</accession>
<dbReference type="EMBL" id="CAXHTB010000014">
    <property type="protein sequence ID" value="CAL0319904.1"/>
    <property type="molecule type" value="Genomic_DNA"/>
</dbReference>
<sequence length="51" mass="5585">MPSKGIAEAKAIERRKAIEEILYALVVQKFMDANISLVPTLTPDPSARVDS</sequence>
<proteinExistence type="predicted"/>
<dbReference type="PANTHER" id="PTHR31808">
    <property type="entry name" value="EXPRESSED PROTEIN"/>
    <property type="match status" value="1"/>
</dbReference>
<gene>
    <name evidence="1" type="ORF">LLUT_LOCUS20964</name>
</gene>
<evidence type="ECO:0000313" key="2">
    <source>
        <dbReference type="Proteomes" id="UP001497480"/>
    </source>
</evidence>